<gene>
    <name evidence="4" type="ORF">SPAPADRAFT_59697</name>
</gene>
<dbReference type="InterPro" id="IPR018767">
    <property type="entry name" value="Brl1/Brr6_dom"/>
</dbReference>
<feature type="region of interest" description="Disordered" evidence="1">
    <location>
        <begin position="65"/>
        <end position="94"/>
    </location>
</feature>
<dbReference type="RefSeq" id="XP_007373862.1">
    <property type="nucleotide sequence ID" value="XM_007373800.1"/>
</dbReference>
<proteinExistence type="predicted"/>
<dbReference type="HOGENOM" id="CLU_031411_0_0_1"/>
<evidence type="ECO:0000313" key="4">
    <source>
        <dbReference type="EMBL" id="EGW34278.1"/>
    </source>
</evidence>
<evidence type="ECO:0000256" key="2">
    <source>
        <dbReference type="SAM" id="Phobius"/>
    </source>
</evidence>
<dbReference type="SMART" id="SM01042">
    <property type="entry name" value="Brr6_like_C_C"/>
    <property type="match status" value="1"/>
</dbReference>
<dbReference type="Pfam" id="PF10104">
    <property type="entry name" value="Brr6_like_C_C"/>
    <property type="match status" value="1"/>
</dbReference>
<name>G3AHW4_SPAPN</name>
<evidence type="ECO:0000313" key="5">
    <source>
        <dbReference type="Proteomes" id="UP000000709"/>
    </source>
</evidence>
<feature type="domain" description="Brl1/Brr6" evidence="3">
    <location>
        <begin position="278"/>
        <end position="412"/>
    </location>
</feature>
<keyword evidence="5" id="KW-1185">Reference proteome</keyword>
<sequence length="430" mass="48814">MASLFHTQPLHHDIDGSLLQSLSLNDNNNQQQSILTHYDVEDDRMDIDDTEDITMLDTTIQERSEVIPEHVEPKDQHDDEVEEEEEEEEDTSFISSLLSPTMLGAKLAVKPQLLLMAPPGSSPTETKSETVDYEFNTSQMTKVDKPDLFGNSASTSAIGRNISSYSPVSDINTFLAKGDTSGHFNNPSHSTFYNNGMNQSYMMRKTFSSPTPTTVHLHNHYYFNPPKPANHETHQSSLEKLTHQQHQLQLQQAHPHKLALPVPWKSNISPSERIPYMLSSYLQLLLNFLASLYLIHLIRGLTLSIKRDITYRLNQQSTTILTSIETCRRAYIENRCHPDTIVPLLEKKCAMYERCMNQDPFNGGGNLSKITAETVAMVANSLIEPLGIKFFLMMVGFIVVVFGCNFSFGYIRAKTYYGWNNYGEQKHKTN</sequence>
<dbReference type="PANTHER" id="PTHR28136:SF1">
    <property type="entry name" value="NUCLEUS EXPORT PROTEIN BRL1"/>
    <property type="match status" value="1"/>
</dbReference>
<reference evidence="4 5" key="1">
    <citation type="journal article" date="2011" name="Proc. Natl. Acad. Sci. U.S.A.">
        <title>Comparative genomics of xylose-fermenting fungi for enhanced biofuel production.</title>
        <authorList>
            <person name="Wohlbach D.J."/>
            <person name="Kuo A."/>
            <person name="Sato T.K."/>
            <person name="Potts K.M."/>
            <person name="Salamov A.A."/>
            <person name="LaButti K.M."/>
            <person name="Sun H."/>
            <person name="Clum A."/>
            <person name="Pangilinan J.L."/>
            <person name="Lindquist E.A."/>
            <person name="Lucas S."/>
            <person name="Lapidus A."/>
            <person name="Jin M."/>
            <person name="Gunawan C."/>
            <person name="Balan V."/>
            <person name="Dale B.E."/>
            <person name="Jeffries T.W."/>
            <person name="Zinkel R."/>
            <person name="Barry K.W."/>
            <person name="Grigoriev I.V."/>
            <person name="Gasch A.P."/>
        </authorList>
    </citation>
    <scope>NUCLEOTIDE SEQUENCE [LARGE SCALE GENOMIC DNA]</scope>
    <source>
        <strain evidence="5">NRRL Y-27907 / 11-Y1</strain>
    </source>
</reference>
<accession>G3AHW4</accession>
<evidence type="ECO:0000259" key="3">
    <source>
        <dbReference type="SMART" id="SM01042"/>
    </source>
</evidence>
<dbReference type="GO" id="GO:0031965">
    <property type="term" value="C:nuclear membrane"/>
    <property type="evidence" value="ECO:0007669"/>
    <property type="project" value="InterPro"/>
</dbReference>
<dbReference type="PANTHER" id="PTHR28136">
    <property type="entry name" value="NUCLEUS EXPORT PROTEIN BRR6"/>
    <property type="match status" value="1"/>
</dbReference>
<organism evidence="5">
    <name type="scientific">Spathaspora passalidarum (strain NRRL Y-27907 / 11-Y1)</name>
    <dbReference type="NCBI Taxonomy" id="619300"/>
    <lineage>
        <taxon>Eukaryota</taxon>
        <taxon>Fungi</taxon>
        <taxon>Dikarya</taxon>
        <taxon>Ascomycota</taxon>
        <taxon>Saccharomycotina</taxon>
        <taxon>Pichiomycetes</taxon>
        <taxon>Debaryomycetaceae</taxon>
        <taxon>Spathaspora</taxon>
    </lineage>
</organism>
<dbReference type="KEGG" id="spaa:SPAPADRAFT_59697"/>
<dbReference type="GeneID" id="18873035"/>
<keyword evidence="2" id="KW-0472">Membrane</keyword>
<keyword evidence="2" id="KW-0812">Transmembrane</keyword>
<feature type="compositionally biased region" description="Basic and acidic residues" evidence="1">
    <location>
        <begin position="65"/>
        <end position="77"/>
    </location>
</feature>
<dbReference type="InParanoid" id="G3AHW4"/>
<dbReference type="FunCoup" id="G3AHW4">
    <property type="interactions" value="30"/>
</dbReference>
<keyword evidence="2" id="KW-1133">Transmembrane helix</keyword>
<feature type="compositionally biased region" description="Acidic residues" evidence="1">
    <location>
        <begin position="78"/>
        <end position="91"/>
    </location>
</feature>
<dbReference type="InterPro" id="IPR040202">
    <property type="entry name" value="Brl1/Brr6"/>
</dbReference>
<dbReference type="OMA" id="ETHSSMT"/>
<protein>
    <recommendedName>
        <fullName evidence="3">Brl1/Brr6 domain-containing protein</fullName>
    </recommendedName>
</protein>
<dbReference type="eggNOG" id="KOG4503">
    <property type="taxonomic scope" value="Eukaryota"/>
</dbReference>
<dbReference type="OrthoDB" id="5961at2759"/>
<evidence type="ECO:0000256" key="1">
    <source>
        <dbReference type="SAM" id="MobiDB-lite"/>
    </source>
</evidence>
<dbReference type="GO" id="GO:0055088">
    <property type="term" value="P:lipid homeostasis"/>
    <property type="evidence" value="ECO:0007669"/>
    <property type="project" value="InterPro"/>
</dbReference>
<feature type="transmembrane region" description="Helical" evidence="2">
    <location>
        <begin position="390"/>
        <end position="411"/>
    </location>
</feature>
<dbReference type="GO" id="GO:0006998">
    <property type="term" value="P:nuclear envelope organization"/>
    <property type="evidence" value="ECO:0007669"/>
    <property type="project" value="InterPro"/>
</dbReference>
<dbReference type="EMBL" id="GL996500">
    <property type="protein sequence ID" value="EGW34278.1"/>
    <property type="molecule type" value="Genomic_DNA"/>
</dbReference>
<dbReference type="AlphaFoldDB" id="G3AHW4"/>
<dbReference type="Proteomes" id="UP000000709">
    <property type="component" value="Unassembled WGS sequence"/>
</dbReference>